<organism evidence="2 3">
    <name type="scientific">Xylaria arbuscula</name>
    <dbReference type="NCBI Taxonomy" id="114810"/>
    <lineage>
        <taxon>Eukaryota</taxon>
        <taxon>Fungi</taxon>
        <taxon>Dikarya</taxon>
        <taxon>Ascomycota</taxon>
        <taxon>Pezizomycotina</taxon>
        <taxon>Sordariomycetes</taxon>
        <taxon>Xylariomycetidae</taxon>
        <taxon>Xylariales</taxon>
        <taxon>Xylariaceae</taxon>
        <taxon>Xylaria</taxon>
    </lineage>
</organism>
<dbReference type="Gene3D" id="3.60.15.10">
    <property type="entry name" value="Ribonuclease Z/Hydroxyacylglutathione hydrolase-like"/>
    <property type="match status" value="1"/>
</dbReference>
<accession>A0A9W8TIB2</accession>
<dbReference type="VEuPathDB" id="FungiDB:F4678DRAFT_457109"/>
<dbReference type="PANTHER" id="PTHR43546">
    <property type="entry name" value="UPF0173 METAL-DEPENDENT HYDROLASE MJ1163-RELATED"/>
    <property type="match status" value="1"/>
</dbReference>
<comment type="caution">
    <text evidence="2">The sequence shown here is derived from an EMBL/GenBank/DDBJ whole genome shotgun (WGS) entry which is preliminary data.</text>
</comment>
<dbReference type="Proteomes" id="UP001148614">
    <property type="component" value="Unassembled WGS sequence"/>
</dbReference>
<dbReference type="PANTHER" id="PTHR43546:SF7">
    <property type="entry name" value="METALLO-BETA-LACTAMASE DOMAIN-CONTAINING PROTEIN"/>
    <property type="match status" value="1"/>
</dbReference>
<feature type="compositionally biased region" description="Basic and acidic residues" evidence="1">
    <location>
        <begin position="7"/>
        <end position="33"/>
    </location>
</feature>
<evidence type="ECO:0008006" key="4">
    <source>
        <dbReference type="Google" id="ProtNLM"/>
    </source>
</evidence>
<name>A0A9W8TIB2_9PEZI</name>
<dbReference type="InterPro" id="IPR050114">
    <property type="entry name" value="UPF0173_UPF0282_UlaG_hydrolase"/>
</dbReference>
<protein>
    <recommendedName>
        <fullName evidence="4">Metallo-beta-lactamase domain-containing protein</fullName>
    </recommendedName>
</protein>
<dbReference type="Pfam" id="PF13483">
    <property type="entry name" value="Lactamase_B_3"/>
    <property type="match status" value="1"/>
</dbReference>
<evidence type="ECO:0000256" key="1">
    <source>
        <dbReference type="SAM" id="MobiDB-lite"/>
    </source>
</evidence>
<gene>
    <name evidence="2" type="ORF">NPX13_g10022</name>
</gene>
<reference evidence="2" key="1">
    <citation type="submission" date="2022-07" db="EMBL/GenBank/DDBJ databases">
        <title>Genome Sequence of Xylaria arbuscula.</title>
        <authorList>
            <person name="Buettner E."/>
        </authorList>
    </citation>
    <scope>NUCLEOTIDE SEQUENCE</scope>
    <source>
        <strain evidence="2">VT107</strain>
    </source>
</reference>
<keyword evidence="3" id="KW-1185">Reference proteome</keyword>
<feature type="region of interest" description="Disordered" evidence="1">
    <location>
        <begin position="1"/>
        <end position="59"/>
    </location>
</feature>
<dbReference type="EMBL" id="JANPWZ010002667">
    <property type="protein sequence ID" value="KAJ3556982.1"/>
    <property type="molecule type" value="Genomic_DNA"/>
</dbReference>
<proteinExistence type="predicted"/>
<dbReference type="AlphaFoldDB" id="A0A9W8TIB2"/>
<dbReference type="InterPro" id="IPR036866">
    <property type="entry name" value="RibonucZ/Hydroxyglut_hydro"/>
</dbReference>
<evidence type="ECO:0000313" key="2">
    <source>
        <dbReference type="EMBL" id="KAJ3556982.1"/>
    </source>
</evidence>
<dbReference type="SUPFAM" id="SSF56281">
    <property type="entry name" value="Metallo-hydrolase/oxidoreductase"/>
    <property type="match status" value="1"/>
</dbReference>
<evidence type="ECO:0000313" key="3">
    <source>
        <dbReference type="Proteomes" id="UP001148614"/>
    </source>
</evidence>
<sequence length="200" mass="22029">MRPTRHLHVDPSKRVPLLREQKSAEDAPRDLKVGKTHTHPRVSSRSTSLSGAKPTGAAEAGDDASVYFIGNATTIIEWQGLRILTDPNFLHAGDHVHLGPGVTAQRLKNPAVDMHELPPIDLVLLSHYHEDHFDKLVEDKLNRDFTIVSTPHAKGCLTSEAKVGSDGTGPFRAVHGAWFCLLNYESRTLGVGLTCLNFRY</sequence>